<dbReference type="OrthoDB" id="5839458at2759"/>
<protein>
    <submittedName>
        <fullName evidence="1">Uncharacterized protein</fullName>
    </submittedName>
</protein>
<dbReference type="EMBL" id="UYRV01016537">
    <property type="protein sequence ID" value="VDK62129.1"/>
    <property type="molecule type" value="Genomic_DNA"/>
</dbReference>
<dbReference type="AlphaFoldDB" id="A0A3P6RPB0"/>
<organism evidence="1 2">
    <name type="scientific">Cylicostephanus goldi</name>
    <name type="common">Nematode worm</name>
    <dbReference type="NCBI Taxonomy" id="71465"/>
    <lineage>
        <taxon>Eukaryota</taxon>
        <taxon>Metazoa</taxon>
        <taxon>Ecdysozoa</taxon>
        <taxon>Nematoda</taxon>
        <taxon>Chromadorea</taxon>
        <taxon>Rhabditida</taxon>
        <taxon>Rhabditina</taxon>
        <taxon>Rhabditomorpha</taxon>
        <taxon>Strongyloidea</taxon>
        <taxon>Strongylidae</taxon>
        <taxon>Cylicostephanus</taxon>
    </lineage>
</organism>
<accession>A0A3P6RPB0</accession>
<sequence length="235" mass="26634">MSNSSANIRRLIGFFKKQLQKICSEATDSVREYDISPTAPRLEVLNDDAIETFRLELTTIRSNLLKAYAKITKLDEEWNTLQQVNPEEQQVLAEYIKKYGDYHDSIADAVKQLEVLDVLLNSIDQEFARRHLPASSISSETHTPDEDQLWNRGTLHTSAIPQTSDASLLNFVDASILSKLELPTFDGNLLDYPEFQSRFATLVGNKLQLDDTTKFSLLKLCLRGKALHASSRVYP</sequence>
<name>A0A3P6RPB0_CYLGO</name>
<evidence type="ECO:0000313" key="1">
    <source>
        <dbReference type="EMBL" id="VDK62129.1"/>
    </source>
</evidence>
<gene>
    <name evidence="1" type="ORF">CGOC_LOCUS5437</name>
</gene>
<proteinExistence type="predicted"/>
<dbReference type="Proteomes" id="UP000271889">
    <property type="component" value="Unassembled WGS sequence"/>
</dbReference>
<keyword evidence="2" id="KW-1185">Reference proteome</keyword>
<evidence type="ECO:0000313" key="2">
    <source>
        <dbReference type="Proteomes" id="UP000271889"/>
    </source>
</evidence>
<reference evidence="1 2" key="1">
    <citation type="submission" date="2018-11" db="EMBL/GenBank/DDBJ databases">
        <authorList>
            <consortium name="Pathogen Informatics"/>
        </authorList>
    </citation>
    <scope>NUCLEOTIDE SEQUENCE [LARGE SCALE GENOMIC DNA]</scope>
</reference>